<protein>
    <recommendedName>
        <fullName evidence="2">Ankyrin repeat protein</fullName>
    </recommendedName>
</protein>
<dbReference type="SUPFAM" id="SSF48403">
    <property type="entry name" value="Ankyrin repeat"/>
    <property type="match status" value="1"/>
</dbReference>
<proteinExistence type="predicted"/>
<dbReference type="EMBL" id="BARS01018207">
    <property type="protein sequence ID" value="GAF91885.1"/>
    <property type="molecule type" value="Genomic_DNA"/>
</dbReference>
<dbReference type="InterPro" id="IPR036770">
    <property type="entry name" value="Ankyrin_rpt-contain_sf"/>
</dbReference>
<accession>X0UTW0</accession>
<evidence type="ECO:0008006" key="2">
    <source>
        <dbReference type="Google" id="ProtNLM"/>
    </source>
</evidence>
<dbReference type="AlphaFoldDB" id="X0UTW0"/>
<dbReference type="Gene3D" id="1.25.40.20">
    <property type="entry name" value="Ankyrin repeat-containing domain"/>
    <property type="match status" value="1"/>
</dbReference>
<reference evidence="1" key="1">
    <citation type="journal article" date="2014" name="Front. Microbiol.">
        <title>High frequency of phylogenetically diverse reductive dehalogenase-homologous genes in deep subseafloor sedimentary metagenomes.</title>
        <authorList>
            <person name="Kawai M."/>
            <person name="Futagami T."/>
            <person name="Toyoda A."/>
            <person name="Takaki Y."/>
            <person name="Nishi S."/>
            <person name="Hori S."/>
            <person name="Arai W."/>
            <person name="Tsubouchi T."/>
            <person name="Morono Y."/>
            <person name="Uchiyama I."/>
            <person name="Ito T."/>
            <person name="Fujiyama A."/>
            <person name="Inagaki F."/>
            <person name="Takami H."/>
        </authorList>
    </citation>
    <scope>NUCLEOTIDE SEQUENCE</scope>
    <source>
        <strain evidence="1">Expedition CK06-06</strain>
    </source>
</reference>
<organism evidence="1">
    <name type="scientific">marine sediment metagenome</name>
    <dbReference type="NCBI Taxonomy" id="412755"/>
    <lineage>
        <taxon>unclassified sequences</taxon>
        <taxon>metagenomes</taxon>
        <taxon>ecological metagenomes</taxon>
    </lineage>
</organism>
<name>X0UTW0_9ZZZZ</name>
<gene>
    <name evidence="1" type="ORF">S01H1_29654</name>
</gene>
<feature type="non-terminal residue" evidence="1">
    <location>
        <position position="180"/>
    </location>
</feature>
<evidence type="ECO:0000313" key="1">
    <source>
        <dbReference type="EMBL" id="GAF91885.1"/>
    </source>
</evidence>
<comment type="caution">
    <text evidence="1">The sequence shown here is derived from an EMBL/GenBank/DDBJ whole genome shotgun (WGS) entry which is preliminary data.</text>
</comment>
<sequence length="180" mass="21032">MFVITMNSLPTEILLEISKYCWWKLLFVNHYLHDLANHHIEIYQNKDNVYNNLCIAIGDRYIGLVKLALLSHDLKAQSHYVTFYGISRAIKSGSIEIVKLIIDYRDGEDVFDWNECTENAARYGHIKLVKFFLNKGASNYNSFMAQAASGGHLHIIQYLRPMIKYSNYRITTWNWIMECA</sequence>